<proteinExistence type="predicted"/>
<dbReference type="GeneTree" id="ENSGT01110000267739"/>
<dbReference type="SUPFAM" id="SSF54117">
    <property type="entry name" value="Interleukin 8-like chemokines"/>
    <property type="match status" value="1"/>
</dbReference>
<keyword evidence="1" id="KW-0202">Cytokine</keyword>
<organism evidence="3 4">
    <name type="scientific">Poecilia latipinna</name>
    <name type="common">sailfin molly</name>
    <dbReference type="NCBI Taxonomy" id="48699"/>
    <lineage>
        <taxon>Eukaryota</taxon>
        <taxon>Metazoa</taxon>
        <taxon>Chordata</taxon>
        <taxon>Craniata</taxon>
        <taxon>Vertebrata</taxon>
        <taxon>Euteleostomi</taxon>
        <taxon>Actinopterygii</taxon>
        <taxon>Neopterygii</taxon>
        <taxon>Teleostei</taxon>
        <taxon>Neoteleostei</taxon>
        <taxon>Acanthomorphata</taxon>
        <taxon>Ovalentaria</taxon>
        <taxon>Atherinomorphae</taxon>
        <taxon>Cyprinodontiformes</taxon>
        <taxon>Poeciliidae</taxon>
        <taxon>Poeciliinae</taxon>
        <taxon>Poecilia</taxon>
    </lineage>
</organism>
<accession>A0A3B3TRK2</accession>
<dbReference type="AlphaFoldDB" id="A0A3B3TRK2"/>
<dbReference type="GO" id="GO:0005615">
    <property type="term" value="C:extracellular space"/>
    <property type="evidence" value="ECO:0007669"/>
    <property type="project" value="UniProtKB-KW"/>
</dbReference>
<dbReference type="GO" id="GO:0008009">
    <property type="term" value="F:chemokine activity"/>
    <property type="evidence" value="ECO:0007669"/>
    <property type="project" value="InterPro"/>
</dbReference>
<dbReference type="InterPro" id="IPR001811">
    <property type="entry name" value="Chemokine_IL8-like_dom"/>
</dbReference>
<feature type="domain" description="Chemokine interleukin-8-like" evidence="2">
    <location>
        <begin position="18"/>
        <end position="59"/>
    </location>
</feature>
<dbReference type="STRING" id="48699.ENSPLAP00000002976"/>
<keyword evidence="4" id="KW-1185">Reference proteome</keyword>
<dbReference type="Gene3D" id="2.40.50.40">
    <property type="match status" value="1"/>
</dbReference>
<evidence type="ECO:0000313" key="3">
    <source>
        <dbReference type="Ensembl" id="ENSPLAP00000002976.1"/>
    </source>
</evidence>
<name>A0A3B3TRK2_9TELE</name>
<dbReference type="Pfam" id="PF00048">
    <property type="entry name" value="IL8"/>
    <property type="match status" value="1"/>
</dbReference>
<reference evidence="3" key="2">
    <citation type="submission" date="2025-09" db="UniProtKB">
        <authorList>
            <consortium name="Ensembl"/>
        </authorList>
    </citation>
    <scope>IDENTIFICATION</scope>
</reference>
<reference evidence="3" key="1">
    <citation type="submission" date="2025-08" db="UniProtKB">
        <authorList>
            <consortium name="Ensembl"/>
        </authorList>
    </citation>
    <scope>IDENTIFICATION</scope>
</reference>
<dbReference type="Proteomes" id="UP000261500">
    <property type="component" value="Unplaced"/>
</dbReference>
<evidence type="ECO:0000313" key="4">
    <source>
        <dbReference type="Proteomes" id="UP000261500"/>
    </source>
</evidence>
<sequence length="80" mass="9313">MNYLLNLRCNNFSPAIKKCRCINTIPAVRRALIADVKVYEPNPFCSKREVIVVRKDNKEFLKKSEERGKSLQKKPLIFTS</sequence>
<dbReference type="Ensembl" id="ENSPLAT00000012148.1">
    <property type="protein sequence ID" value="ENSPLAP00000002976.1"/>
    <property type="gene ID" value="ENSPLAG00000004395.1"/>
</dbReference>
<evidence type="ECO:0000259" key="2">
    <source>
        <dbReference type="Pfam" id="PF00048"/>
    </source>
</evidence>
<protein>
    <recommendedName>
        <fullName evidence="2">Chemokine interleukin-8-like domain-containing protein</fullName>
    </recommendedName>
</protein>
<dbReference type="InterPro" id="IPR036048">
    <property type="entry name" value="Interleukin_8-like_sf"/>
</dbReference>
<evidence type="ECO:0000256" key="1">
    <source>
        <dbReference type="ARBA" id="ARBA00022514"/>
    </source>
</evidence>
<dbReference type="GO" id="GO:0006955">
    <property type="term" value="P:immune response"/>
    <property type="evidence" value="ECO:0007669"/>
    <property type="project" value="InterPro"/>
</dbReference>